<keyword evidence="5" id="KW-0804">Transcription</keyword>
<dbReference type="GO" id="GO:0016987">
    <property type="term" value="F:sigma factor activity"/>
    <property type="evidence" value="ECO:0007669"/>
    <property type="project" value="UniProtKB-KW"/>
</dbReference>
<name>A0A1H7RTE1_9NOCA</name>
<evidence type="ECO:0000256" key="4">
    <source>
        <dbReference type="ARBA" id="ARBA00023125"/>
    </source>
</evidence>
<evidence type="ECO:0000313" key="10">
    <source>
        <dbReference type="EMBL" id="SEL63453.1"/>
    </source>
</evidence>
<proteinExistence type="inferred from homology"/>
<dbReference type="Pfam" id="PF20239">
    <property type="entry name" value="DUF6596"/>
    <property type="match status" value="1"/>
</dbReference>
<evidence type="ECO:0000259" key="9">
    <source>
        <dbReference type="Pfam" id="PF20239"/>
    </source>
</evidence>
<feature type="domain" description="DUF6596" evidence="9">
    <location>
        <begin position="184"/>
        <end position="283"/>
    </location>
</feature>
<dbReference type="Gene3D" id="1.10.10.10">
    <property type="entry name" value="Winged helix-like DNA-binding domain superfamily/Winged helix DNA-binding domain"/>
    <property type="match status" value="1"/>
</dbReference>
<protein>
    <submittedName>
        <fullName evidence="10">Predicted RNA polymerase sigma factor, contains C-terminal TPR domain</fullName>
    </submittedName>
</protein>
<dbReference type="InterPro" id="IPR013249">
    <property type="entry name" value="RNA_pol_sigma70_r4_t2"/>
</dbReference>
<evidence type="ECO:0000256" key="2">
    <source>
        <dbReference type="ARBA" id="ARBA00023015"/>
    </source>
</evidence>
<dbReference type="OrthoDB" id="9780299at2"/>
<dbReference type="AlphaFoldDB" id="A0A1H7RTE1"/>
<evidence type="ECO:0000256" key="1">
    <source>
        <dbReference type="ARBA" id="ARBA00010641"/>
    </source>
</evidence>
<dbReference type="PANTHER" id="PTHR47756:SF2">
    <property type="entry name" value="BLL6612 PROTEIN"/>
    <property type="match status" value="1"/>
</dbReference>
<dbReference type="Pfam" id="PF08281">
    <property type="entry name" value="Sigma70_r4_2"/>
    <property type="match status" value="1"/>
</dbReference>
<dbReference type="RefSeq" id="WP_092667844.1">
    <property type="nucleotide sequence ID" value="NZ_FOAW01000012.1"/>
</dbReference>
<dbReference type="GO" id="GO:0003677">
    <property type="term" value="F:DNA binding"/>
    <property type="evidence" value="ECO:0007669"/>
    <property type="project" value="UniProtKB-KW"/>
</dbReference>
<evidence type="ECO:0000256" key="6">
    <source>
        <dbReference type="SAM" id="MobiDB-lite"/>
    </source>
</evidence>
<dbReference type="SUPFAM" id="SSF88659">
    <property type="entry name" value="Sigma3 and sigma4 domains of RNA polymerase sigma factors"/>
    <property type="match status" value="1"/>
</dbReference>
<keyword evidence="2" id="KW-0805">Transcription regulation</keyword>
<evidence type="ECO:0000256" key="3">
    <source>
        <dbReference type="ARBA" id="ARBA00023082"/>
    </source>
</evidence>
<feature type="region of interest" description="Disordered" evidence="6">
    <location>
        <begin position="80"/>
        <end position="107"/>
    </location>
</feature>
<evidence type="ECO:0000313" key="11">
    <source>
        <dbReference type="Proteomes" id="UP000198677"/>
    </source>
</evidence>
<feature type="domain" description="RNA polymerase sigma factor 70 region 4 type 2" evidence="8">
    <location>
        <begin position="117"/>
        <end position="165"/>
    </location>
</feature>
<comment type="similarity">
    <text evidence="1">Belongs to the sigma-70 factor family. ECF subfamily.</text>
</comment>
<dbReference type="Pfam" id="PF04542">
    <property type="entry name" value="Sigma70_r2"/>
    <property type="match status" value="1"/>
</dbReference>
<dbReference type="InterPro" id="IPR007627">
    <property type="entry name" value="RNA_pol_sigma70_r2"/>
</dbReference>
<dbReference type="InterPro" id="IPR013324">
    <property type="entry name" value="RNA_pol_sigma_r3/r4-like"/>
</dbReference>
<dbReference type="GO" id="GO:0006352">
    <property type="term" value="P:DNA-templated transcription initiation"/>
    <property type="evidence" value="ECO:0007669"/>
    <property type="project" value="InterPro"/>
</dbReference>
<gene>
    <name evidence="10" type="ORF">SAMN05444583_11220</name>
</gene>
<organism evidence="10 11">
    <name type="scientific">Rhodococcus maanshanensis</name>
    <dbReference type="NCBI Taxonomy" id="183556"/>
    <lineage>
        <taxon>Bacteria</taxon>
        <taxon>Bacillati</taxon>
        <taxon>Actinomycetota</taxon>
        <taxon>Actinomycetes</taxon>
        <taxon>Mycobacteriales</taxon>
        <taxon>Nocardiaceae</taxon>
        <taxon>Rhodococcus</taxon>
    </lineage>
</organism>
<keyword evidence="3" id="KW-0731">Sigma factor</keyword>
<reference evidence="11" key="1">
    <citation type="submission" date="2016-10" db="EMBL/GenBank/DDBJ databases">
        <authorList>
            <person name="Varghese N."/>
            <person name="Submissions S."/>
        </authorList>
    </citation>
    <scope>NUCLEOTIDE SEQUENCE [LARGE SCALE GENOMIC DNA]</scope>
    <source>
        <strain evidence="11">DSM 44675</strain>
    </source>
</reference>
<dbReference type="Gene3D" id="1.10.1740.10">
    <property type="match status" value="1"/>
</dbReference>
<evidence type="ECO:0000256" key="5">
    <source>
        <dbReference type="ARBA" id="ARBA00023163"/>
    </source>
</evidence>
<keyword evidence="11" id="KW-1185">Reference proteome</keyword>
<feature type="domain" description="RNA polymerase sigma-70 region 2" evidence="7">
    <location>
        <begin position="11"/>
        <end position="76"/>
    </location>
</feature>
<dbReference type="InterPro" id="IPR046531">
    <property type="entry name" value="DUF6596"/>
</dbReference>
<dbReference type="PANTHER" id="PTHR47756">
    <property type="entry name" value="BLL6612 PROTEIN-RELATED"/>
    <property type="match status" value="1"/>
</dbReference>
<sequence length="424" mass="46030">MTTDITAFEDLLRRSAPQVLARLVRRHGQFDACEEAVQDALLAAAAQWPLEGVPLDPTGWLHTVARRRLIDSWRSEHARRAREELAAAQTPDHQRTAPDASQGTPGHSDDTLSLFFLCCHPRLSSPSQIALTLRAVGGLTTAQIARAFLVPEATMAQRISRAKQQITKAGAELSMPPEPERSGRLEVVLHVLYLIFNEGYTATSGGDLQCETLATEAIRLTRLVRALRPDGGEVAGLLALMLLTDSRRGARTTGTGAMIPLADQDRTLWDHALIDEGVALISETLAHSTVGAYQLQAAIAAVHAEAPDTARTDWHQILILYKILDRVAPNPMATLNRAVATAMVHGPQAGLALLAELDTDKRIAGHYRIDAVRGHLLRMAGDHAGARTHYLSAAKHTLSVPEQRYLESCAAQLAAPNDRRRGPS</sequence>
<dbReference type="SUPFAM" id="SSF88946">
    <property type="entry name" value="Sigma2 domain of RNA polymerase sigma factors"/>
    <property type="match status" value="1"/>
</dbReference>
<dbReference type="InterPro" id="IPR036388">
    <property type="entry name" value="WH-like_DNA-bd_sf"/>
</dbReference>
<dbReference type="EMBL" id="FOAW01000012">
    <property type="protein sequence ID" value="SEL63453.1"/>
    <property type="molecule type" value="Genomic_DNA"/>
</dbReference>
<keyword evidence="4" id="KW-0238">DNA-binding</keyword>
<evidence type="ECO:0000259" key="7">
    <source>
        <dbReference type="Pfam" id="PF04542"/>
    </source>
</evidence>
<accession>A0A1H7RTE1</accession>
<dbReference type="InterPro" id="IPR013325">
    <property type="entry name" value="RNA_pol_sigma_r2"/>
</dbReference>
<dbReference type="Proteomes" id="UP000198677">
    <property type="component" value="Unassembled WGS sequence"/>
</dbReference>
<evidence type="ECO:0000259" key="8">
    <source>
        <dbReference type="Pfam" id="PF08281"/>
    </source>
</evidence>